<comment type="caution">
    <text evidence="2">The sequence shown here is derived from an EMBL/GenBank/DDBJ whole genome shotgun (WGS) entry which is preliminary data.</text>
</comment>
<evidence type="ECO:0000259" key="1">
    <source>
        <dbReference type="SMART" id="SM00256"/>
    </source>
</evidence>
<name>A0ABD1BNS2_CARAN</name>
<dbReference type="EMBL" id="JBANAX010000195">
    <property type="protein sequence ID" value="KAL1218861.1"/>
    <property type="molecule type" value="Genomic_DNA"/>
</dbReference>
<dbReference type="CDD" id="cd22157">
    <property type="entry name" value="F-box_AtFBW1-like"/>
    <property type="match status" value="1"/>
</dbReference>
<protein>
    <submittedName>
        <fullName evidence="2">F-box protein</fullName>
    </submittedName>
</protein>
<dbReference type="SUPFAM" id="SSF81383">
    <property type="entry name" value="F-box domain"/>
    <property type="match status" value="1"/>
</dbReference>
<dbReference type="Pfam" id="PF00646">
    <property type="entry name" value="F-box"/>
    <property type="match status" value="1"/>
</dbReference>
<dbReference type="InterPro" id="IPR001810">
    <property type="entry name" value="F-box_dom"/>
</dbReference>
<dbReference type="InterPro" id="IPR017451">
    <property type="entry name" value="F-box-assoc_interact_dom"/>
</dbReference>
<dbReference type="PANTHER" id="PTHR31111">
    <property type="entry name" value="BNAA05G37150D PROTEIN-RELATED"/>
    <property type="match status" value="1"/>
</dbReference>
<dbReference type="Pfam" id="PF08268">
    <property type="entry name" value="FBA_3"/>
    <property type="match status" value="1"/>
</dbReference>
<dbReference type="InterPro" id="IPR013187">
    <property type="entry name" value="F-box-assoc_dom_typ3"/>
</dbReference>
<dbReference type="SMART" id="SM00256">
    <property type="entry name" value="FBOX"/>
    <property type="match status" value="1"/>
</dbReference>
<organism evidence="2 3">
    <name type="scientific">Cardamine amara subsp. amara</name>
    <dbReference type="NCBI Taxonomy" id="228776"/>
    <lineage>
        <taxon>Eukaryota</taxon>
        <taxon>Viridiplantae</taxon>
        <taxon>Streptophyta</taxon>
        <taxon>Embryophyta</taxon>
        <taxon>Tracheophyta</taxon>
        <taxon>Spermatophyta</taxon>
        <taxon>Magnoliopsida</taxon>
        <taxon>eudicotyledons</taxon>
        <taxon>Gunneridae</taxon>
        <taxon>Pentapetalae</taxon>
        <taxon>rosids</taxon>
        <taxon>malvids</taxon>
        <taxon>Brassicales</taxon>
        <taxon>Brassicaceae</taxon>
        <taxon>Cardamineae</taxon>
        <taxon>Cardamine</taxon>
    </lineage>
</organism>
<dbReference type="AlphaFoldDB" id="A0ABD1BNS2"/>
<evidence type="ECO:0000313" key="3">
    <source>
        <dbReference type="Proteomes" id="UP001558713"/>
    </source>
</evidence>
<dbReference type="InterPro" id="IPR036047">
    <property type="entry name" value="F-box-like_dom_sf"/>
</dbReference>
<accession>A0ABD1BNS2</accession>
<sequence length="334" mass="38266">MKGQKNNRVGRNTQSSAPTYVGEKIPIDLIIEILSRLPAKSIAVFCCVPKQWGSLLQRPDFTELFLKNLLSLPRFLFTFRIGSKWHFFSSPQLQNFDEKSVVATDYHMGYCGDGYKKICQSVNGFINLNDRGIPYTVPVICNPCTGQHITLPDVTAKDSFLRRFFRYDPIGKQFKVLSSSEEHYQVLTLGTRELSWRKIECSLKHYPRPGINGICINGVLYYIAFAWIERFTMTIVCFDVRSEKFSFIEIEKTMPLTLINYKGKLGVLLCFDYGSSLAEVWVLDDAKKVKWSKHTIVLPNPARKPINSIWATDTVKLFGRYVVGPIHYMLSTTI</sequence>
<dbReference type="Proteomes" id="UP001558713">
    <property type="component" value="Unassembled WGS sequence"/>
</dbReference>
<proteinExistence type="predicted"/>
<keyword evidence="3" id="KW-1185">Reference proteome</keyword>
<feature type="domain" description="F-box" evidence="1">
    <location>
        <begin position="25"/>
        <end position="65"/>
    </location>
</feature>
<dbReference type="SUPFAM" id="SSF117281">
    <property type="entry name" value="Kelch motif"/>
    <property type="match status" value="1"/>
</dbReference>
<dbReference type="InterPro" id="IPR015915">
    <property type="entry name" value="Kelch-typ_b-propeller"/>
</dbReference>
<dbReference type="NCBIfam" id="TIGR01640">
    <property type="entry name" value="F_box_assoc_1"/>
    <property type="match status" value="1"/>
</dbReference>
<dbReference type="PANTHER" id="PTHR31111:SF114">
    <property type="entry name" value="F-BOX ASSOCIATED UBIQUITINATION EFFECTOR FAMILY PROTEIN-RELATED"/>
    <property type="match status" value="1"/>
</dbReference>
<reference evidence="2 3" key="1">
    <citation type="submission" date="2024-04" db="EMBL/GenBank/DDBJ databases">
        <title>Genome assembly C_amara_ONT_v2.</title>
        <authorList>
            <person name="Yant L."/>
            <person name="Moore C."/>
            <person name="Slenker M."/>
        </authorList>
    </citation>
    <scope>NUCLEOTIDE SEQUENCE [LARGE SCALE GENOMIC DNA]</scope>
    <source>
        <tissue evidence="2">Leaf</tissue>
    </source>
</reference>
<evidence type="ECO:0000313" key="2">
    <source>
        <dbReference type="EMBL" id="KAL1218861.1"/>
    </source>
</evidence>
<gene>
    <name evidence="2" type="ORF">V5N11_035654</name>
</gene>